<evidence type="ECO:0000313" key="3">
    <source>
        <dbReference type="Proteomes" id="UP000011717"/>
    </source>
</evidence>
<dbReference type="GO" id="GO:0006352">
    <property type="term" value="P:DNA-templated transcription initiation"/>
    <property type="evidence" value="ECO:0007669"/>
    <property type="project" value="InterPro"/>
</dbReference>
<reference evidence="2 3" key="1">
    <citation type="journal article" date="2013" name="Genome Announc.">
        <title>Draft Genome Sequence of Strain JLT2015T, Belonging to the Family Sphingomonadaceae of the Alphaproteobacteria.</title>
        <authorList>
            <person name="Tang K."/>
            <person name="Liu K."/>
            <person name="Li S."/>
            <person name="Jiao N."/>
        </authorList>
    </citation>
    <scope>NUCLEOTIDE SEQUENCE [LARGE SCALE GENOMIC DNA]</scope>
    <source>
        <strain evidence="2 3">JLT2015</strain>
    </source>
</reference>
<dbReference type="SUPFAM" id="SSF88659">
    <property type="entry name" value="Sigma3 and sigma4 domains of RNA polymerase sigma factors"/>
    <property type="match status" value="1"/>
</dbReference>
<protein>
    <submittedName>
        <fullName evidence="2">RNA polymerase sigma-70 factor, ECF subfamily</fullName>
    </submittedName>
</protein>
<name>M2TL60_9SPHN</name>
<comment type="caution">
    <text evidence="2">The sequence shown here is derived from an EMBL/GenBank/DDBJ whole genome shotgun (WGS) entry which is preliminary data.</text>
</comment>
<dbReference type="InterPro" id="IPR036388">
    <property type="entry name" value="WH-like_DNA-bd_sf"/>
</dbReference>
<dbReference type="Gene3D" id="1.10.10.10">
    <property type="entry name" value="Winged helix-like DNA-binding domain superfamily/Winged helix DNA-binding domain"/>
    <property type="match status" value="1"/>
</dbReference>
<accession>M2TL60</accession>
<dbReference type="Proteomes" id="UP000011717">
    <property type="component" value="Unassembled WGS sequence"/>
</dbReference>
<keyword evidence="3" id="KW-1185">Reference proteome</keyword>
<dbReference type="Pfam" id="PF08281">
    <property type="entry name" value="Sigma70_r4_2"/>
    <property type="match status" value="1"/>
</dbReference>
<dbReference type="GO" id="GO:0003677">
    <property type="term" value="F:DNA binding"/>
    <property type="evidence" value="ECO:0007669"/>
    <property type="project" value="InterPro"/>
</dbReference>
<dbReference type="GO" id="GO:0016987">
    <property type="term" value="F:sigma factor activity"/>
    <property type="evidence" value="ECO:0007669"/>
    <property type="project" value="InterPro"/>
</dbReference>
<dbReference type="EMBL" id="AMRV01000007">
    <property type="protein sequence ID" value="EMD82386.1"/>
    <property type="molecule type" value="Genomic_DNA"/>
</dbReference>
<dbReference type="InterPro" id="IPR013324">
    <property type="entry name" value="RNA_pol_sigma_r3/r4-like"/>
</dbReference>
<evidence type="ECO:0000313" key="2">
    <source>
        <dbReference type="EMBL" id="EMD82386.1"/>
    </source>
</evidence>
<organism evidence="2 3">
    <name type="scientific">Pacificimonas flava</name>
    <dbReference type="NCBI Taxonomy" id="1234595"/>
    <lineage>
        <taxon>Bacteria</taxon>
        <taxon>Pseudomonadati</taxon>
        <taxon>Pseudomonadota</taxon>
        <taxon>Alphaproteobacteria</taxon>
        <taxon>Sphingomonadales</taxon>
        <taxon>Sphingosinicellaceae</taxon>
        <taxon>Pacificimonas</taxon>
    </lineage>
</organism>
<evidence type="ECO:0000259" key="1">
    <source>
        <dbReference type="Pfam" id="PF08281"/>
    </source>
</evidence>
<sequence>MELDENTACEHSDIQRQLEHRELVEIVSRVLTKMPVLRRKVFVSRRVHGLSSKEAAGEFGLTPGAVDMHVARAVLDLHRAMELIEKRADV</sequence>
<gene>
    <name evidence="2" type="ORF">C725_2107</name>
</gene>
<proteinExistence type="predicted"/>
<dbReference type="AlphaFoldDB" id="M2TL60"/>
<feature type="domain" description="RNA polymerase sigma factor 70 region 4 type 2" evidence="1">
    <location>
        <begin position="26"/>
        <end position="76"/>
    </location>
</feature>
<dbReference type="InterPro" id="IPR013249">
    <property type="entry name" value="RNA_pol_sigma70_r4_t2"/>
</dbReference>